<sequence length="105" mass="11360">MCSEHSEFLPCSAWSVSTLQQTLRHQATYDLSGNKKDAAITAVRYRPDGHGGTSNVAYMAQESNILTVHVSRGQVLERREELGNSVNALAVRQSGTPMLAAAGEQ</sequence>
<keyword evidence="2" id="KW-1185">Reference proteome</keyword>
<gene>
    <name evidence="1" type="ORF">DUNSADRAFT_13230</name>
</gene>
<protein>
    <recommendedName>
        <fullName evidence="3">Encoded protein</fullName>
    </recommendedName>
</protein>
<evidence type="ECO:0000313" key="2">
    <source>
        <dbReference type="Proteomes" id="UP000815325"/>
    </source>
</evidence>
<name>A0ABQ7H3C8_DUNSA</name>
<proteinExistence type="predicted"/>
<evidence type="ECO:0008006" key="3">
    <source>
        <dbReference type="Google" id="ProtNLM"/>
    </source>
</evidence>
<dbReference type="EMBL" id="MU069487">
    <property type="protein sequence ID" value="KAF5841362.1"/>
    <property type="molecule type" value="Genomic_DNA"/>
</dbReference>
<dbReference type="Proteomes" id="UP000815325">
    <property type="component" value="Unassembled WGS sequence"/>
</dbReference>
<reference evidence="1" key="1">
    <citation type="submission" date="2017-08" db="EMBL/GenBank/DDBJ databases">
        <authorList>
            <person name="Polle J.E."/>
            <person name="Barry K."/>
            <person name="Cushman J."/>
            <person name="Schmutz J."/>
            <person name="Tran D."/>
            <person name="Hathwaick L.T."/>
            <person name="Yim W.C."/>
            <person name="Jenkins J."/>
            <person name="Mckie-Krisberg Z.M."/>
            <person name="Prochnik S."/>
            <person name="Lindquist E."/>
            <person name="Dockter R.B."/>
            <person name="Adam C."/>
            <person name="Molina H."/>
            <person name="Bunkerborg J."/>
            <person name="Jin E."/>
            <person name="Buchheim M."/>
            <person name="Magnuson J."/>
        </authorList>
    </citation>
    <scope>NUCLEOTIDE SEQUENCE</scope>
    <source>
        <strain evidence="1">CCAP 19/18</strain>
    </source>
</reference>
<accession>A0ABQ7H3C8</accession>
<organism evidence="1 2">
    <name type="scientific">Dunaliella salina</name>
    <name type="common">Green alga</name>
    <name type="synonym">Protococcus salinus</name>
    <dbReference type="NCBI Taxonomy" id="3046"/>
    <lineage>
        <taxon>Eukaryota</taxon>
        <taxon>Viridiplantae</taxon>
        <taxon>Chlorophyta</taxon>
        <taxon>core chlorophytes</taxon>
        <taxon>Chlorophyceae</taxon>
        <taxon>CS clade</taxon>
        <taxon>Chlamydomonadales</taxon>
        <taxon>Dunaliellaceae</taxon>
        <taxon>Dunaliella</taxon>
    </lineage>
</organism>
<evidence type="ECO:0000313" key="1">
    <source>
        <dbReference type="EMBL" id="KAF5841362.1"/>
    </source>
</evidence>
<comment type="caution">
    <text evidence="1">The sequence shown here is derived from an EMBL/GenBank/DDBJ whole genome shotgun (WGS) entry which is preliminary data.</text>
</comment>